<dbReference type="Proteomes" id="UP001177021">
    <property type="component" value="Unassembled WGS sequence"/>
</dbReference>
<gene>
    <name evidence="1" type="ORF">MILVUS5_LOCUS25697</name>
</gene>
<comment type="caution">
    <text evidence="1">The sequence shown here is derived from an EMBL/GenBank/DDBJ whole genome shotgun (WGS) entry which is preliminary data.</text>
</comment>
<sequence>MGAGVDVTFDCAGFNKTMTTALNATQPGGKVYLVGMGRSEMTVPVTPQLLQGPHDVRIRMKAVGICGSDVHYLKTMRCADFIVKEPMVIGMSVLGS</sequence>
<accession>A0ACB0KQT8</accession>
<evidence type="ECO:0000313" key="1">
    <source>
        <dbReference type="EMBL" id="CAJ2659557.1"/>
    </source>
</evidence>
<protein>
    <submittedName>
        <fullName evidence="1">Uncharacterized protein</fullName>
    </submittedName>
</protein>
<proteinExistence type="predicted"/>
<name>A0ACB0KQT8_TRIPR</name>
<keyword evidence="2" id="KW-1185">Reference proteome</keyword>
<organism evidence="1 2">
    <name type="scientific">Trifolium pratense</name>
    <name type="common">Red clover</name>
    <dbReference type="NCBI Taxonomy" id="57577"/>
    <lineage>
        <taxon>Eukaryota</taxon>
        <taxon>Viridiplantae</taxon>
        <taxon>Streptophyta</taxon>
        <taxon>Embryophyta</taxon>
        <taxon>Tracheophyta</taxon>
        <taxon>Spermatophyta</taxon>
        <taxon>Magnoliopsida</taxon>
        <taxon>eudicotyledons</taxon>
        <taxon>Gunneridae</taxon>
        <taxon>Pentapetalae</taxon>
        <taxon>rosids</taxon>
        <taxon>fabids</taxon>
        <taxon>Fabales</taxon>
        <taxon>Fabaceae</taxon>
        <taxon>Papilionoideae</taxon>
        <taxon>50 kb inversion clade</taxon>
        <taxon>NPAAA clade</taxon>
        <taxon>Hologalegina</taxon>
        <taxon>IRL clade</taxon>
        <taxon>Trifolieae</taxon>
        <taxon>Trifolium</taxon>
    </lineage>
</organism>
<evidence type="ECO:0000313" key="2">
    <source>
        <dbReference type="Proteomes" id="UP001177021"/>
    </source>
</evidence>
<dbReference type="EMBL" id="CASHSV030000311">
    <property type="protein sequence ID" value="CAJ2659557.1"/>
    <property type="molecule type" value="Genomic_DNA"/>
</dbReference>
<reference evidence="1" key="1">
    <citation type="submission" date="2023-10" db="EMBL/GenBank/DDBJ databases">
        <authorList>
            <person name="Rodriguez Cubillos JULIANA M."/>
            <person name="De Vega J."/>
        </authorList>
    </citation>
    <scope>NUCLEOTIDE SEQUENCE</scope>
</reference>